<dbReference type="FunFam" id="2.60.40.10:FF:000757">
    <property type="entry name" value="Beta-glucosidase G"/>
    <property type="match status" value="1"/>
</dbReference>
<dbReference type="InterPro" id="IPR013783">
    <property type="entry name" value="Ig-like_fold"/>
</dbReference>
<comment type="subcellular location">
    <subcellularLocation>
        <location evidence="2">Secreted</location>
    </subcellularLocation>
</comment>
<dbReference type="PANTHER" id="PTHR42715:SF14">
    <property type="entry name" value="BETA-GLUCOSIDASE D-RELATED"/>
    <property type="match status" value="1"/>
</dbReference>
<evidence type="ECO:0000256" key="7">
    <source>
        <dbReference type="ARBA" id="ARBA00022729"/>
    </source>
</evidence>
<keyword evidence="8 17" id="KW-0378">Hydrolase</keyword>
<dbReference type="SMART" id="SM01217">
    <property type="entry name" value="Fn3_like"/>
    <property type="match status" value="1"/>
</dbReference>
<sequence>MRLSSSGLVAALVSSTFAQTNTNSTNNYLLSSEYLDLADWADAYSKAKSFVSGLTTAQKLSIITGGSFNSSTGTNGTAGWTALVIKDGMESVQGYFYVSTFSQSSALTMTWDKDAIYAQAKAVGTEFYLMGMQIIDGPTSQPMGRSPWGGRQGETFGVDSYLNGVVMGLAVQGTTDAGLIAGGKHYILNEQETNRQGSSGGGMGGGMGGAGGPPGSSSSSSNSTATGSTPSGAAMASGTRVPSGSASAGGSAPTGNSNSTRSTTSTTSSDSYSSNADDKTLHETYLFPFYNGVKAGLGTIMCAMNRVNSTYTCENSVLLQSLLKTELGFPGYVNPDVSSQKTALGSANGGLDQGSSGTWSESTMTSLLSNGSLTQERFDDMAIRNAMAYFKAGMDTGDQPSYATSGDLRNVRGNHSALIRENGAKSIVMLKNNGVLPLKAPNTMAIFGSHAGPALGGPNFGFSVQGSGPIYEGHLATGSGSGQGSLGYVIDPHMAIVPRAAADGTFVRWILNNTYTAASSQGSLGNLLGSSSTALDASFAGYAANTEVCLCFINALQGEGADRTELRNTVQDDMVNAVAAECNNTVVVIQTVGPRLVDSWIENENITAVLYSSLLGQESGNSIADVLYGDVNPSGRLAYTIAKNESDYNVMIEKTNLQINYTEGNYIDYKYFDKYNVTPRYAFGHGLSYTSFNYSSLTITPSTSNTTTIPKYPTGVPSVGGNTDLWTPLYTISLQISNTGPTTGAEVAQLYISYPSEADKPVRELRGFERVVVAQGAEEDVSFELLRRDLSFWDVEMQQWALARGTYTVSVGASSRDLRSVGSFVVA</sequence>
<dbReference type="PANTHER" id="PTHR42715">
    <property type="entry name" value="BETA-GLUCOSIDASE"/>
    <property type="match status" value="1"/>
</dbReference>
<dbReference type="GO" id="GO:0005576">
    <property type="term" value="C:extracellular region"/>
    <property type="evidence" value="ECO:0007669"/>
    <property type="project" value="UniProtKB-SubCell"/>
</dbReference>
<keyword evidence="9" id="KW-0136">Cellulose degradation</keyword>
<evidence type="ECO:0000256" key="11">
    <source>
        <dbReference type="ARBA" id="ARBA00023277"/>
    </source>
</evidence>
<dbReference type="InterPro" id="IPR017853">
    <property type="entry name" value="GH"/>
</dbReference>
<dbReference type="EMBL" id="SNSC02000006">
    <property type="protein sequence ID" value="TID23471.1"/>
    <property type="molecule type" value="Genomic_DNA"/>
</dbReference>
<feature type="chain" id="PRO_5021201560" description="beta-glucosidase" evidence="15">
    <location>
        <begin position="19"/>
        <end position="827"/>
    </location>
</feature>
<feature type="compositionally biased region" description="Low complexity" evidence="14">
    <location>
        <begin position="215"/>
        <end position="275"/>
    </location>
</feature>
<protein>
    <recommendedName>
        <fullName evidence="5">beta-glucosidase</fullName>
        <ecNumber evidence="5">3.2.1.21</ecNumber>
    </recommendedName>
</protein>
<reference evidence="17 18" key="1">
    <citation type="submission" date="2019-04" db="EMBL/GenBank/DDBJ databases">
        <title>High contiguity whole genome sequence and gene annotation resource for two Venturia nashicola isolates.</title>
        <authorList>
            <person name="Prokchorchik M."/>
            <person name="Won K."/>
            <person name="Lee Y."/>
            <person name="Choi E.D."/>
            <person name="Segonzac C."/>
            <person name="Sohn K.H."/>
        </authorList>
    </citation>
    <scope>NUCLEOTIDE SEQUENCE [LARGE SCALE GENOMIC DNA]</scope>
    <source>
        <strain evidence="17 18">PRI2</strain>
    </source>
</reference>
<dbReference type="AlphaFoldDB" id="A0A4Z1PE97"/>
<dbReference type="PRINTS" id="PR00133">
    <property type="entry name" value="GLHYDRLASE3"/>
</dbReference>
<dbReference type="InterPro" id="IPR026891">
    <property type="entry name" value="Fn3-like"/>
</dbReference>
<evidence type="ECO:0000313" key="18">
    <source>
        <dbReference type="Proteomes" id="UP000298493"/>
    </source>
</evidence>
<keyword evidence="11" id="KW-0119">Carbohydrate metabolism</keyword>
<dbReference type="OrthoDB" id="416222at2759"/>
<comment type="similarity">
    <text evidence="4">Belongs to the glycosyl hydrolase 3 family.</text>
</comment>
<evidence type="ECO:0000256" key="3">
    <source>
        <dbReference type="ARBA" id="ARBA00004987"/>
    </source>
</evidence>
<dbReference type="Gene3D" id="3.40.50.1700">
    <property type="entry name" value="Glycoside hydrolase family 3 C-terminal domain"/>
    <property type="match status" value="1"/>
</dbReference>
<evidence type="ECO:0000313" key="17">
    <source>
        <dbReference type="EMBL" id="TID23471.1"/>
    </source>
</evidence>
<evidence type="ECO:0000259" key="16">
    <source>
        <dbReference type="SMART" id="SM01217"/>
    </source>
</evidence>
<dbReference type="GO" id="GO:0008422">
    <property type="term" value="F:beta-glucosidase activity"/>
    <property type="evidence" value="ECO:0007669"/>
    <property type="project" value="UniProtKB-EC"/>
</dbReference>
<proteinExistence type="inferred from homology"/>
<keyword evidence="18" id="KW-1185">Reference proteome</keyword>
<evidence type="ECO:0000256" key="14">
    <source>
        <dbReference type="SAM" id="MobiDB-lite"/>
    </source>
</evidence>
<dbReference type="Pfam" id="PF00933">
    <property type="entry name" value="Glyco_hydro_3"/>
    <property type="match status" value="1"/>
</dbReference>
<dbReference type="SUPFAM" id="SSF51445">
    <property type="entry name" value="(Trans)glycosidases"/>
    <property type="match status" value="2"/>
</dbReference>
<dbReference type="InterPro" id="IPR036881">
    <property type="entry name" value="Glyco_hydro_3_C_sf"/>
</dbReference>
<dbReference type="Pfam" id="PF14310">
    <property type="entry name" value="Fn3-like"/>
    <property type="match status" value="1"/>
</dbReference>
<feature type="region of interest" description="Disordered" evidence="14">
    <location>
        <begin position="193"/>
        <end position="276"/>
    </location>
</feature>
<evidence type="ECO:0000256" key="5">
    <source>
        <dbReference type="ARBA" id="ARBA00012744"/>
    </source>
</evidence>
<feature type="domain" description="Fibronectin type III-like" evidence="16">
    <location>
        <begin position="746"/>
        <end position="815"/>
    </location>
</feature>
<keyword evidence="6" id="KW-0964">Secreted</keyword>
<dbReference type="InterPro" id="IPR002772">
    <property type="entry name" value="Glyco_hydro_3_C"/>
</dbReference>
<evidence type="ECO:0000256" key="2">
    <source>
        <dbReference type="ARBA" id="ARBA00004613"/>
    </source>
</evidence>
<evidence type="ECO:0000256" key="6">
    <source>
        <dbReference type="ARBA" id="ARBA00022525"/>
    </source>
</evidence>
<keyword evidence="10" id="KW-0325">Glycoprotein</keyword>
<evidence type="ECO:0000256" key="10">
    <source>
        <dbReference type="ARBA" id="ARBA00023180"/>
    </source>
</evidence>
<comment type="pathway">
    <text evidence="3">Glycan metabolism; cellulose degradation.</text>
</comment>
<evidence type="ECO:0000256" key="13">
    <source>
        <dbReference type="ARBA" id="ARBA00023326"/>
    </source>
</evidence>
<comment type="caution">
    <text evidence="17">The sequence shown here is derived from an EMBL/GenBank/DDBJ whole genome shotgun (WGS) entry which is preliminary data.</text>
</comment>
<evidence type="ECO:0000256" key="8">
    <source>
        <dbReference type="ARBA" id="ARBA00022801"/>
    </source>
</evidence>
<feature type="signal peptide" evidence="15">
    <location>
        <begin position="1"/>
        <end position="18"/>
    </location>
</feature>
<dbReference type="Pfam" id="PF01915">
    <property type="entry name" value="Glyco_hydro_3_C"/>
    <property type="match status" value="1"/>
</dbReference>
<evidence type="ECO:0000256" key="12">
    <source>
        <dbReference type="ARBA" id="ARBA00023295"/>
    </source>
</evidence>
<evidence type="ECO:0000256" key="1">
    <source>
        <dbReference type="ARBA" id="ARBA00000448"/>
    </source>
</evidence>
<dbReference type="InterPro" id="IPR001764">
    <property type="entry name" value="Glyco_hydro_3_N"/>
</dbReference>
<dbReference type="InterPro" id="IPR036962">
    <property type="entry name" value="Glyco_hydro_3_N_sf"/>
</dbReference>
<keyword evidence="12" id="KW-0326">Glycosidase</keyword>
<dbReference type="EC" id="3.2.1.21" evidence="5"/>
<keyword evidence="7 15" id="KW-0732">Signal</keyword>
<dbReference type="STRING" id="86259.A0A4Z1PE97"/>
<organism evidence="17 18">
    <name type="scientific">Venturia nashicola</name>
    <dbReference type="NCBI Taxonomy" id="86259"/>
    <lineage>
        <taxon>Eukaryota</taxon>
        <taxon>Fungi</taxon>
        <taxon>Dikarya</taxon>
        <taxon>Ascomycota</taxon>
        <taxon>Pezizomycotina</taxon>
        <taxon>Dothideomycetes</taxon>
        <taxon>Pleosporomycetidae</taxon>
        <taxon>Venturiales</taxon>
        <taxon>Venturiaceae</taxon>
        <taxon>Venturia</taxon>
    </lineage>
</organism>
<evidence type="ECO:0000256" key="9">
    <source>
        <dbReference type="ARBA" id="ARBA00023001"/>
    </source>
</evidence>
<gene>
    <name evidence="17" type="ORF">E6O75_ATG03107</name>
</gene>
<dbReference type="GO" id="GO:0030245">
    <property type="term" value="P:cellulose catabolic process"/>
    <property type="evidence" value="ECO:0007669"/>
    <property type="project" value="UniProtKB-KW"/>
</dbReference>
<name>A0A4Z1PE97_9PEZI</name>
<comment type="catalytic activity">
    <reaction evidence="1">
        <text>Hydrolysis of terminal, non-reducing beta-D-glucosyl residues with release of beta-D-glucose.</text>
        <dbReference type="EC" id="3.2.1.21"/>
    </reaction>
</comment>
<keyword evidence="13" id="KW-0624">Polysaccharide degradation</keyword>
<dbReference type="Gene3D" id="2.60.40.10">
    <property type="entry name" value="Immunoglobulins"/>
    <property type="match status" value="1"/>
</dbReference>
<evidence type="ECO:0000256" key="15">
    <source>
        <dbReference type="SAM" id="SignalP"/>
    </source>
</evidence>
<feature type="compositionally biased region" description="Gly residues" evidence="14">
    <location>
        <begin position="198"/>
        <end position="214"/>
    </location>
</feature>
<accession>A0A4Z1PE97</accession>
<dbReference type="Gene3D" id="3.20.20.300">
    <property type="entry name" value="Glycoside hydrolase, family 3, N-terminal domain"/>
    <property type="match status" value="1"/>
</dbReference>
<dbReference type="InterPro" id="IPR050288">
    <property type="entry name" value="Cellulose_deg_GH3"/>
</dbReference>
<dbReference type="SUPFAM" id="SSF52279">
    <property type="entry name" value="Beta-D-glucan exohydrolase, C-terminal domain"/>
    <property type="match status" value="1"/>
</dbReference>
<evidence type="ECO:0000256" key="4">
    <source>
        <dbReference type="ARBA" id="ARBA00005336"/>
    </source>
</evidence>
<dbReference type="Proteomes" id="UP000298493">
    <property type="component" value="Unassembled WGS sequence"/>
</dbReference>